<feature type="domain" description="Glycosyltransferase RgtA/B/C/D-like" evidence="9">
    <location>
        <begin position="73"/>
        <end position="233"/>
    </location>
</feature>
<protein>
    <recommendedName>
        <fullName evidence="9">Glycosyltransferase RgtA/B/C/D-like domain-containing protein</fullName>
    </recommendedName>
</protein>
<dbReference type="RefSeq" id="WP_115079074.1">
    <property type="nucleotide sequence ID" value="NZ_CP022313.1"/>
</dbReference>
<evidence type="ECO:0000256" key="5">
    <source>
        <dbReference type="ARBA" id="ARBA00022692"/>
    </source>
</evidence>
<keyword evidence="2" id="KW-1003">Cell membrane</keyword>
<evidence type="ECO:0000256" key="4">
    <source>
        <dbReference type="ARBA" id="ARBA00022679"/>
    </source>
</evidence>
<keyword evidence="7 8" id="KW-0472">Membrane</keyword>
<feature type="transmembrane region" description="Helical" evidence="8">
    <location>
        <begin position="272"/>
        <end position="291"/>
    </location>
</feature>
<dbReference type="InterPro" id="IPR050297">
    <property type="entry name" value="LipidA_mod_glycosyltrf_83"/>
</dbReference>
<evidence type="ECO:0000313" key="10">
    <source>
        <dbReference type="EMBL" id="AXJ06712.1"/>
    </source>
</evidence>
<evidence type="ECO:0000313" key="11">
    <source>
        <dbReference type="Proteomes" id="UP000254535"/>
    </source>
</evidence>
<evidence type="ECO:0000256" key="1">
    <source>
        <dbReference type="ARBA" id="ARBA00004651"/>
    </source>
</evidence>
<evidence type="ECO:0000256" key="6">
    <source>
        <dbReference type="ARBA" id="ARBA00022989"/>
    </source>
</evidence>
<feature type="transmembrane region" description="Helical" evidence="8">
    <location>
        <begin position="20"/>
        <end position="39"/>
    </location>
</feature>
<dbReference type="PANTHER" id="PTHR33908:SF3">
    <property type="entry name" value="UNDECAPRENYL PHOSPHATE-ALPHA-4-AMINO-4-DEOXY-L-ARABINOSE ARABINOSYL TRANSFERASE"/>
    <property type="match status" value="1"/>
</dbReference>
<name>A0A345V1W0_PSEFL</name>
<feature type="transmembrane region" description="Helical" evidence="8">
    <location>
        <begin position="303"/>
        <end position="323"/>
    </location>
</feature>
<feature type="transmembrane region" description="Helical" evidence="8">
    <location>
        <begin position="218"/>
        <end position="237"/>
    </location>
</feature>
<evidence type="ECO:0000259" key="9">
    <source>
        <dbReference type="Pfam" id="PF13231"/>
    </source>
</evidence>
<keyword evidence="4" id="KW-0808">Transferase</keyword>
<dbReference type="Pfam" id="PF13231">
    <property type="entry name" value="PMT_2"/>
    <property type="match status" value="1"/>
</dbReference>
<dbReference type="GO" id="GO:0010041">
    <property type="term" value="P:response to iron(III) ion"/>
    <property type="evidence" value="ECO:0007669"/>
    <property type="project" value="TreeGrafter"/>
</dbReference>
<feature type="transmembrane region" description="Helical" evidence="8">
    <location>
        <begin position="329"/>
        <end position="346"/>
    </location>
</feature>
<dbReference type="GO" id="GO:0009103">
    <property type="term" value="P:lipopolysaccharide biosynthetic process"/>
    <property type="evidence" value="ECO:0007669"/>
    <property type="project" value="TreeGrafter"/>
</dbReference>
<comment type="subcellular location">
    <subcellularLocation>
        <location evidence="1">Cell membrane</location>
        <topology evidence="1">Multi-pass membrane protein</topology>
    </subcellularLocation>
</comment>
<evidence type="ECO:0000256" key="3">
    <source>
        <dbReference type="ARBA" id="ARBA00022676"/>
    </source>
</evidence>
<dbReference type="Proteomes" id="UP000254535">
    <property type="component" value="Chromosome"/>
</dbReference>
<feature type="transmembrane region" description="Helical" evidence="8">
    <location>
        <begin position="355"/>
        <end position="376"/>
    </location>
</feature>
<feature type="transmembrane region" description="Helical" evidence="8">
    <location>
        <begin position="145"/>
        <end position="163"/>
    </location>
</feature>
<accession>A0A345V1W0</accession>
<dbReference type="InterPro" id="IPR038731">
    <property type="entry name" value="RgtA/B/C-like"/>
</dbReference>
<dbReference type="GO" id="GO:0016763">
    <property type="term" value="F:pentosyltransferase activity"/>
    <property type="evidence" value="ECO:0007669"/>
    <property type="project" value="TreeGrafter"/>
</dbReference>
<proteinExistence type="predicted"/>
<evidence type="ECO:0000256" key="7">
    <source>
        <dbReference type="ARBA" id="ARBA00023136"/>
    </source>
</evidence>
<evidence type="ECO:0000256" key="8">
    <source>
        <dbReference type="SAM" id="Phobius"/>
    </source>
</evidence>
<keyword evidence="3" id="KW-0328">Glycosyltransferase</keyword>
<reference evidence="10 11" key="1">
    <citation type="submission" date="2017-07" db="EMBL/GenBank/DDBJ databases">
        <title>Genome sequence of Pseudomonas NEP1.</title>
        <authorList>
            <person name="Nascimento F.X."/>
        </authorList>
    </citation>
    <scope>NUCLEOTIDE SEQUENCE [LARGE SCALE GENOMIC DNA]</scope>
    <source>
        <strain evidence="10 11">NEP1</strain>
    </source>
</reference>
<feature type="transmembrane region" description="Helical" evidence="8">
    <location>
        <begin position="175"/>
        <end position="198"/>
    </location>
</feature>
<feature type="transmembrane region" description="Helical" evidence="8">
    <location>
        <begin position="93"/>
        <end position="115"/>
    </location>
</feature>
<keyword evidence="5 8" id="KW-0812">Transmembrane</keyword>
<keyword evidence="6 8" id="KW-1133">Transmembrane helix</keyword>
<evidence type="ECO:0000256" key="2">
    <source>
        <dbReference type="ARBA" id="ARBA00022475"/>
    </source>
</evidence>
<sequence length="522" mass="59538">MYNLLKGVIVRRAESNSKFVLYMFMVLLVVIVSVIVRVYDIDKPAIWSDEAFTLVLSALSPREIIFHTVRDVHPPFYYLVLHVWMEAFGNGVFAARSLSALAGVVSVLLGIWLASLIGSRRAALLGGLLLALLPMGVRYSQEVRMYAFFGMLMVGAAIAFLYWSRNVNNIKALAVFSVLMLFGFYTHYFAGVCLVSFWVYLLFRYLGGEDNCLRSPSWWVANFSVALLYIPWLPNLLNQMEYSGFQWIVRPDVYTVFSTVWEFISYSDGRQLWAWVYFGVPLALFVLSLGLGVRGKIKWEGGLYLFVYTWLPLLVVVMISLVRPLFVDRYFLFAALGLPLIMGVVVDDLWSKRKVYCSVLLAAILLFELSGLYGVYQKGHAVYEEVNRSDVMMGYVNSHALKGDDVLVLNMHLYFPVYYYNRTEIVPRFFTPPAQDGSSTRPEGYQIWTLIQNNAEEIYTDSLSDLAPVSRRAWLLTDQGSEPHFPDCWRLLDVFKAGDSFARLYEIHADQQVVGAPFHPGK</sequence>
<dbReference type="AlphaFoldDB" id="A0A345V1W0"/>
<gene>
    <name evidence="10" type="ORF">CFN16_22045</name>
</gene>
<dbReference type="EMBL" id="CP022313">
    <property type="protein sequence ID" value="AXJ06712.1"/>
    <property type="molecule type" value="Genomic_DNA"/>
</dbReference>
<dbReference type="PANTHER" id="PTHR33908">
    <property type="entry name" value="MANNOSYLTRANSFERASE YKCB-RELATED"/>
    <property type="match status" value="1"/>
</dbReference>
<dbReference type="GO" id="GO:0005886">
    <property type="term" value="C:plasma membrane"/>
    <property type="evidence" value="ECO:0007669"/>
    <property type="project" value="UniProtKB-SubCell"/>
</dbReference>
<organism evidence="10 11">
    <name type="scientific">Pseudomonas fluorescens</name>
    <dbReference type="NCBI Taxonomy" id="294"/>
    <lineage>
        <taxon>Bacteria</taxon>
        <taxon>Pseudomonadati</taxon>
        <taxon>Pseudomonadota</taxon>
        <taxon>Gammaproteobacteria</taxon>
        <taxon>Pseudomonadales</taxon>
        <taxon>Pseudomonadaceae</taxon>
        <taxon>Pseudomonas</taxon>
    </lineage>
</organism>